<feature type="compositionally biased region" description="Basic and acidic residues" evidence="1">
    <location>
        <begin position="1411"/>
        <end position="1422"/>
    </location>
</feature>
<dbReference type="Proteomes" id="UP000192223">
    <property type="component" value="Unplaced"/>
</dbReference>
<feature type="compositionally biased region" description="Basic residues" evidence="1">
    <location>
        <begin position="1427"/>
        <end position="1438"/>
    </location>
</feature>
<gene>
    <name evidence="3" type="primary">LOC108738732</name>
</gene>
<evidence type="ECO:0000313" key="3">
    <source>
        <dbReference type="RefSeq" id="XP_018327793.1"/>
    </source>
</evidence>
<sequence length="1438" mass="165358">MSDGKKVQKEVLLAISNNDLKNTLTILNLKDTLCCSDDFCVKILICCCSLCTNNGKEKSVDSEMLLKIVQYCLQNICYLNENQWDKYYRSVYHIVKFLLQNNKAINATHLEEILLPQFWDNCVSLKYHLLYKSVCDIVHNVIAKMSKKYSDKTTAKEAVTWCILALKMYQKIIPLDQLFETKVSVYFRSLSGLPAAERLKMYLSLLNLVDGKENSIPTTGLLHLLLKTLKPLTENLNCHEDSFILAECIKRIVNSVKKESDKEVLKFSTLLVLLSKIILMDNNMTSRICEFHQQFLRNYCCSEEMCHIVANILKLVINRITSDKTELLSERFLKSFASLLLVVSKEVANKDKDCKSCDSCLVCTDIFTSVTLLLKLGYLTKFSISKNVLIAAETLQTIQKYLKYGCELIARLKKQQCNKWRNSWIEMGALVYNIGVNLYEKKLNQCLIFWELFLEKTLTLEASEEVISRDIMSQALSGLTETCIENKRYEDALTYTALNALKCSEARSKSVFSQWVHIKTISKDADMGSRIEKIQETTTVSALECKKEYAYLLNASNSELLLTKELEHYKMLWPSKKPMMMALKRLKLVCDSITCAKVLVKVWGDCNTSVHDDFYLIFTEIFDDFQKELNDPKYIIDFEAEICLANMYVLQYDFNLNKLRYNQCDEMNNTVSAPKIPLQPHELPPNPNDECDMVSAYSNLNIDAVKKIMNYLDQALEKLKGIITRLNHDNKSIIEKYKVSELLFLIAEHYRLNSYNSFAIQSWVVNLRIAEVVNNAELKLKCINSILEAADEMSVSLSNKLLDEANKIIAKTDINSELVLMFYIQRSRIYLKRNYVKNALLDFQKADKELSKVVDTINPTVNIKFNLLKFQLMLLPCKYDIEGHDITPVSMLHQHLHLITSYLKEKNHNPIGLHLYFELTRTMGTTYKWLLLPREVRCYCRDAAILAQKLLLPLVSAEFLVLLSHADLHSVRHDDCSVKLEGLSYILCLLNKRSNNNNNNNDLKVASDMVKDYKKPEENVLVVPPLLEFRDAPSTVKCLTNTGGSPDFLKKSFKMPNFIDHKGSCDCVYCNNFEYHNITLKTLHLYALLNYHKNYLNTAQEFFEGACLFYKRLKTRETVLKKKLNTFLDCELLPDFISFYWESFCSLLLDFGYFLMKVNNTSSARKVNAKLLDHLRENELRNVYIQNEAVMQHCFIEMDVEDNKENLQLDLLKVNNKEINNVTDSKSLQKTPEDKQTKINVSGTVSPRLITPPARVVKAIKFDLGEQDEKETKKPDRIEFEVNSIFTTFSKTPVIPKIKVYMSPPKTTSKKRNLARVPDEVKIENTSDIIQMSPNAYATPSSLKNADTKGEFGLRSRTKLLTNRLKSSAKPNVEEIDNIDDMKNNVRKNLMTELNDVVTDLNGLTISGPQKKKEGNNSKKGIEAPVVRKRRGRPPKKV</sequence>
<name>A0A1W4X5Y0_AGRPL</name>
<organism evidence="2 3">
    <name type="scientific">Agrilus planipennis</name>
    <name type="common">Emerald ash borer</name>
    <name type="synonym">Agrilus marcopoli</name>
    <dbReference type="NCBI Taxonomy" id="224129"/>
    <lineage>
        <taxon>Eukaryota</taxon>
        <taxon>Metazoa</taxon>
        <taxon>Ecdysozoa</taxon>
        <taxon>Arthropoda</taxon>
        <taxon>Hexapoda</taxon>
        <taxon>Insecta</taxon>
        <taxon>Pterygota</taxon>
        <taxon>Neoptera</taxon>
        <taxon>Endopterygota</taxon>
        <taxon>Coleoptera</taxon>
        <taxon>Polyphaga</taxon>
        <taxon>Elateriformia</taxon>
        <taxon>Buprestoidea</taxon>
        <taxon>Buprestidae</taxon>
        <taxon>Agrilinae</taxon>
        <taxon>Agrilus</taxon>
    </lineage>
</organism>
<proteinExistence type="predicted"/>
<dbReference type="InParanoid" id="A0A1W4X5Y0"/>
<evidence type="ECO:0000256" key="1">
    <source>
        <dbReference type="SAM" id="MobiDB-lite"/>
    </source>
</evidence>
<dbReference type="STRING" id="224129.A0A1W4X5Y0"/>
<protein>
    <submittedName>
        <fullName evidence="3">Uncharacterized protein LOC108738732</fullName>
    </submittedName>
</protein>
<dbReference type="GeneID" id="108738732"/>
<reference evidence="3" key="1">
    <citation type="submission" date="2025-08" db="UniProtKB">
        <authorList>
            <consortium name="RefSeq"/>
        </authorList>
    </citation>
    <scope>IDENTIFICATION</scope>
    <source>
        <tissue evidence="3">Entire body</tissue>
    </source>
</reference>
<dbReference type="RefSeq" id="XP_018327793.1">
    <property type="nucleotide sequence ID" value="XM_018472291.1"/>
</dbReference>
<dbReference type="OrthoDB" id="6776738at2759"/>
<feature type="region of interest" description="Disordered" evidence="1">
    <location>
        <begin position="1402"/>
        <end position="1438"/>
    </location>
</feature>
<dbReference type="KEGG" id="apln:108738732"/>
<keyword evidence="2" id="KW-1185">Reference proteome</keyword>
<accession>A0A1W4X5Y0</accession>
<evidence type="ECO:0000313" key="2">
    <source>
        <dbReference type="Proteomes" id="UP000192223"/>
    </source>
</evidence>